<dbReference type="OrthoDB" id="9778320at2"/>
<dbReference type="PANTHER" id="PTHR34216:SF11">
    <property type="entry name" value="CHITOOLIGOSACCHARIDE DEACETYLASE"/>
    <property type="match status" value="1"/>
</dbReference>
<dbReference type="InterPro" id="IPR011330">
    <property type="entry name" value="Glyco_hydro/deAcase_b/a-brl"/>
</dbReference>
<comment type="caution">
    <text evidence="4">The sequence shown here is derived from an EMBL/GenBank/DDBJ whole genome shotgun (WGS) entry which is preliminary data.</text>
</comment>
<proteinExistence type="predicted"/>
<organism evidence="4 5">
    <name type="scientific">Draconibacterium sediminis</name>
    <dbReference type="NCBI Taxonomy" id="1544798"/>
    <lineage>
        <taxon>Bacteria</taxon>
        <taxon>Pseudomonadati</taxon>
        <taxon>Bacteroidota</taxon>
        <taxon>Bacteroidia</taxon>
        <taxon>Marinilabiliales</taxon>
        <taxon>Prolixibacteraceae</taxon>
        <taxon>Draconibacterium</taxon>
    </lineage>
</organism>
<dbReference type="Gene3D" id="3.20.20.370">
    <property type="entry name" value="Glycoside hydrolase/deacetylase"/>
    <property type="match status" value="1"/>
</dbReference>
<sequence>MRTLLIVMLTVFAFSSNAQFKWPNGTKAAVVFTYDDGLDCHLDVAVPQLDEFGLKGTFFCTGNSPSLYNRTEEWRAITTRGHELGNHTLFHPCDGAGRDWVKPEYDLRTYTPEQIVAELKTANTLLKAVDGKTDRSYGYTCSDYVAGGVDFTDSIKNMFVAARCDGPIPEAMNGYKTWKTPSYTSVDPDIKDLIAQVEEAKAKGTIVVFMFHSVGGGYLNTAADVHKKLLQYVSENSDDLYSDSFINVMKYVKENQ</sequence>
<dbReference type="STRING" id="1544798.LH29_17185"/>
<dbReference type="AlphaFoldDB" id="A0A0D8J8A2"/>
<feature type="domain" description="NodB homology" evidence="3">
    <location>
        <begin position="28"/>
        <end position="256"/>
    </location>
</feature>
<dbReference type="Pfam" id="PF01522">
    <property type="entry name" value="Polysacc_deac_1"/>
    <property type="match status" value="1"/>
</dbReference>
<evidence type="ECO:0000259" key="3">
    <source>
        <dbReference type="PROSITE" id="PS51677"/>
    </source>
</evidence>
<dbReference type="RefSeq" id="WP_045031742.1">
    <property type="nucleotide sequence ID" value="NZ_JRHC01000004.1"/>
</dbReference>
<evidence type="ECO:0000313" key="4">
    <source>
        <dbReference type="EMBL" id="KJF43112.1"/>
    </source>
</evidence>
<dbReference type="EMBL" id="JRHC01000004">
    <property type="protein sequence ID" value="KJF43112.1"/>
    <property type="molecule type" value="Genomic_DNA"/>
</dbReference>
<dbReference type="GO" id="GO:0005975">
    <property type="term" value="P:carbohydrate metabolic process"/>
    <property type="evidence" value="ECO:0007669"/>
    <property type="project" value="InterPro"/>
</dbReference>
<reference evidence="4 5" key="1">
    <citation type="submission" date="2014-09" db="EMBL/GenBank/DDBJ databases">
        <title>Draft Genome Sequence of Draconibacterium sp. JN14CK-3.</title>
        <authorList>
            <person name="Dong C."/>
            <person name="Lai Q."/>
            <person name="Shao Z."/>
        </authorList>
    </citation>
    <scope>NUCLEOTIDE SEQUENCE [LARGE SCALE GENOMIC DNA]</scope>
    <source>
        <strain evidence="4 5">JN14CK-3</strain>
    </source>
</reference>
<dbReference type="InterPro" id="IPR002509">
    <property type="entry name" value="NODB_dom"/>
</dbReference>
<dbReference type="Proteomes" id="UP000032544">
    <property type="component" value="Unassembled WGS sequence"/>
</dbReference>
<evidence type="ECO:0000256" key="1">
    <source>
        <dbReference type="ARBA" id="ARBA00022729"/>
    </source>
</evidence>
<keyword evidence="1 2" id="KW-0732">Signal</keyword>
<dbReference type="PROSITE" id="PS51677">
    <property type="entry name" value="NODB"/>
    <property type="match status" value="1"/>
</dbReference>
<dbReference type="CDD" id="cd10967">
    <property type="entry name" value="CE4_GLA_like_6s"/>
    <property type="match status" value="1"/>
</dbReference>
<dbReference type="SUPFAM" id="SSF88713">
    <property type="entry name" value="Glycoside hydrolase/deacetylase"/>
    <property type="match status" value="1"/>
</dbReference>
<evidence type="ECO:0000256" key="2">
    <source>
        <dbReference type="SAM" id="SignalP"/>
    </source>
</evidence>
<accession>A0A0D8J8A2</accession>
<name>A0A0D8J8A2_9BACT</name>
<gene>
    <name evidence="4" type="ORF">LH29_17185</name>
</gene>
<dbReference type="InterPro" id="IPR051398">
    <property type="entry name" value="Polysacch_Deacetylase"/>
</dbReference>
<dbReference type="GO" id="GO:0016810">
    <property type="term" value="F:hydrolase activity, acting on carbon-nitrogen (but not peptide) bonds"/>
    <property type="evidence" value="ECO:0007669"/>
    <property type="project" value="InterPro"/>
</dbReference>
<evidence type="ECO:0000313" key="5">
    <source>
        <dbReference type="Proteomes" id="UP000032544"/>
    </source>
</evidence>
<keyword evidence="5" id="KW-1185">Reference proteome</keyword>
<dbReference type="PANTHER" id="PTHR34216">
    <property type="match status" value="1"/>
</dbReference>
<feature type="signal peptide" evidence="2">
    <location>
        <begin position="1"/>
        <end position="20"/>
    </location>
</feature>
<feature type="chain" id="PRO_5002330766" description="NodB homology domain-containing protein" evidence="2">
    <location>
        <begin position="21"/>
        <end position="256"/>
    </location>
</feature>
<protein>
    <recommendedName>
        <fullName evidence="3">NodB homology domain-containing protein</fullName>
    </recommendedName>
</protein>